<evidence type="ECO:0000313" key="4">
    <source>
        <dbReference type="EMBL" id="SKC85925.1"/>
    </source>
</evidence>
<evidence type="ECO:0000313" key="5">
    <source>
        <dbReference type="Proteomes" id="UP000190961"/>
    </source>
</evidence>
<evidence type="ECO:0008006" key="6">
    <source>
        <dbReference type="Google" id="ProtNLM"/>
    </source>
</evidence>
<protein>
    <recommendedName>
        <fullName evidence="6">Zinc-dependent metalloprotease</fullName>
    </recommendedName>
</protein>
<dbReference type="InterPro" id="IPR032534">
    <property type="entry name" value="EcxA_zinc-bd"/>
</dbReference>
<dbReference type="InterPro" id="IPR033428">
    <property type="entry name" value="DUF5118"/>
</dbReference>
<organism evidence="4 5">
    <name type="scientific">Ohtaekwangia koreensis</name>
    <dbReference type="NCBI Taxonomy" id="688867"/>
    <lineage>
        <taxon>Bacteria</taxon>
        <taxon>Pseudomonadati</taxon>
        <taxon>Bacteroidota</taxon>
        <taxon>Cytophagia</taxon>
        <taxon>Cytophagales</taxon>
        <taxon>Fulvivirgaceae</taxon>
        <taxon>Ohtaekwangia</taxon>
    </lineage>
</organism>
<dbReference type="OrthoDB" id="9776599at2"/>
<evidence type="ECO:0000259" key="3">
    <source>
        <dbReference type="Pfam" id="PF17162"/>
    </source>
</evidence>
<dbReference type="GO" id="GO:0008237">
    <property type="term" value="F:metallopeptidase activity"/>
    <property type="evidence" value="ECO:0007669"/>
    <property type="project" value="InterPro"/>
</dbReference>
<evidence type="ECO:0000259" key="1">
    <source>
        <dbReference type="Pfam" id="PF16313"/>
    </source>
</evidence>
<dbReference type="Pfam" id="PF17162">
    <property type="entry name" value="DUF5118"/>
    <property type="match status" value="1"/>
</dbReference>
<dbReference type="PANTHER" id="PTHR38478:SF1">
    <property type="entry name" value="ZINC DEPENDENT METALLOPROTEASE DOMAIN LIPOPROTEIN"/>
    <property type="match status" value="1"/>
</dbReference>
<dbReference type="RefSeq" id="WP_079689507.1">
    <property type="nucleotide sequence ID" value="NZ_FUZU01000004.1"/>
</dbReference>
<proteinExistence type="predicted"/>
<keyword evidence="5" id="KW-1185">Reference proteome</keyword>
<dbReference type="PANTHER" id="PTHR38478">
    <property type="entry name" value="PEPTIDASE M1A AND M12B"/>
    <property type="match status" value="1"/>
</dbReference>
<feature type="domain" description="DUF5118" evidence="3">
    <location>
        <begin position="64"/>
        <end position="113"/>
    </location>
</feature>
<accession>A0A1T5MCN7</accession>
<feature type="domain" description="DUF5117" evidence="2">
    <location>
        <begin position="126"/>
        <end position="310"/>
    </location>
</feature>
<gene>
    <name evidence="4" type="ORF">SAMN05660236_4996</name>
</gene>
<evidence type="ECO:0000259" key="2">
    <source>
        <dbReference type="Pfam" id="PF17148"/>
    </source>
</evidence>
<dbReference type="SUPFAM" id="SSF55486">
    <property type="entry name" value="Metalloproteases ('zincins'), catalytic domain"/>
    <property type="match status" value="1"/>
</dbReference>
<dbReference type="STRING" id="688867.SAMN05660236_4996"/>
<dbReference type="InterPro" id="IPR034032">
    <property type="entry name" value="Zn_MMP-like_bac"/>
</dbReference>
<dbReference type="EMBL" id="FUZU01000004">
    <property type="protein sequence ID" value="SKC85925.1"/>
    <property type="molecule type" value="Genomic_DNA"/>
</dbReference>
<dbReference type="AlphaFoldDB" id="A0A1T5MCN7"/>
<dbReference type="CDD" id="cd04276">
    <property type="entry name" value="ZnMc_MMP_like_2"/>
    <property type="match status" value="1"/>
</dbReference>
<name>A0A1T5MCN7_9BACT</name>
<dbReference type="InterPro" id="IPR033413">
    <property type="entry name" value="DUF5117"/>
</dbReference>
<dbReference type="InterPro" id="IPR024079">
    <property type="entry name" value="MetalloPept_cat_dom_sf"/>
</dbReference>
<dbReference type="Pfam" id="PF16313">
    <property type="entry name" value="DUF4953"/>
    <property type="match status" value="1"/>
</dbReference>
<dbReference type="Proteomes" id="UP000190961">
    <property type="component" value="Unassembled WGS sequence"/>
</dbReference>
<feature type="domain" description="EcxA zinc-binding" evidence="1">
    <location>
        <begin position="445"/>
        <end position="752"/>
    </location>
</feature>
<reference evidence="4 5" key="1">
    <citation type="submission" date="2017-02" db="EMBL/GenBank/DDBJ databases">
        <authorList>
            <person name="Peterson S.W."/>
        </authorList>
    </citation>
    <scope>NUCLEOTIDE SEQUENCE [LARGE SCALE GENOMIC DNA]</scope>
    <source>
        <strain evidence="4 5">DSM 25262</strain>
    </source>
</reference>
<sequence length="827" mass="93977">MRSIVILILTVTISLKSFGQNPIVTAPPDTTAILFGQILQDTIKRDTTETPSSVPAGNMQLTAPSKYYSLIKPNAITRKGLFTVHKVDDQYYFEIPDSLLGRDLLVVSRIAQGAAGVRQEYVGYAGDQIGNTIIRFEKGPAHKIFLRRISYQDNAGDSTNSMFSAVIRSNLQPLSAAFGIGAYSPRGKGSVIDVTDYINGSNDIFFFSAASRKTMHIGSILSNMSYIKDIKSYPLNLEIRTIKTYNESTSDNTFTLELNTSLVLLPKKPMRKRFADRRVGYFTERYTDYDVNPQGVKVINYIKRWRLEPKPEDMAAYKRGELVEPQKPIIYYIDPATPKKWVPYLEQGIEDWQVAFEKAGFKNAIQAREAPSPEVNPDWSLEDSRHSAIVYKPSAIANAAGPIITDPRSGEILESHINWYHNLMSILHDWYMVQCGASDVRAQRMKFDDELMGELIRSVAAHEVGHSLGLTHNFGASSTVPVEKLRDRAWLEENGHTPSIMDYARFNYVAQPQDSVTERGLIARIGKYDLWAIEYGYRYYPDIPTSENEIPFLNGAIVEKMKDQQLWFASEFSTDDPRVQTEDIGDNAMKASEYGIKNLQRIVPRLNAWTYVPNEGYKNLNQLYNGVTNQYNYYLGHVMSYIGGTYETIKSSEQIGPVYRVVPATLQREALNFLNKNIFQPPMWLLDTVILARTGQNASQIIAQSQELVLNSLLSYNTLTKLAEAEALYDTRAYRIINYMDDLDQMMWAELNTLSTITVYRRYLQRYYVDKLIELSKNTTALSDADAVIKNKLGEIKVRLKKAIPKMKDSMTVFHLKYLDDKLSKLP</sequence>
<dbReference type="Pfam" id="PF17148">
    <property type="entry name" value="DUF5117"/>
    <property type="match status" value="1"/>
</dbReference>
<dbReference type="Gene3D" id="3.40.390.10">
    <property type="entry name" value="Collagenase (Catalytic Domain)"/>
    <property type="match status" value="1"/>
</dbReference>